<dbReference type="AlphaFoldDB" id="A0ABC8KCN9"/>
<protein>
    <submittedName>
        <fullName evidence="1">Uncharacterized protein</fullName>
    </submittedName>
</protein>
<sequence length="97" mass="10863">MLQEPRGCYRRSHARRLRRVHAPTFTSSDRTSLKCATCSATVTSTAVTQTNSSLTSDGRNLIYNKVADKYEVNGSHCDKDQEVRVNKELMERGAVTV</sequence>
<proteinExistence type="predicted"/>
<accession>A0ABC8KCN9</accession>
<evidence type="ECO:0000313" key="2">
    <source>
        <dbReference type="Proteomes" id="UP001642260"/>
    </source>
</evidence>
<name>A0ABC8KCN9_ERUVS</name>
<comment type="caution">
    <text evidence="1">The sequence shown here is derived from an EMBL/GenBank/DDBJ whole genome shotgun (WGS) entry which is preliminary data.</text>
</comment>
<keyword evidence="2" id="KW-1185">Reference proteome</keyword>
<gene>
    <name evidence="1" type="ORF">ERUC_LOCUS20392</name>
</gene>
<organism evidence="1 2">
    <name type="scientific">Eruca vesicaria subsp. sativa</name>
    <name type="common">Garden rocket</name>
    <name type="synonym">Eruca sativa</name>
    <dbReference type="NCBI Taxonomy" id="29727"/>
    <lineage>
        <taxon>Eukaryota</taxon>
        <taxon>Viridiplantae</taxon>
        <taxon>Streptophyta</taxon>
        <taxon>Embryophyta</taxon>
        <taxon>Tracheophyta</taxon>
        <taxon>Spermatophyta</taxon>
        <taxon>Magnoliopsida</taxon>
        <taxon>eudicotyledons</taxon>
        <taxon>Gunneridae</taxon>
        <taxon>Pentapetalae</taxon>
        <taxon>rosids</taxon>
        <taxon>malvids</taxon>
        <taxon>Brassicales</taxon>
        <taxon>Brassicaceae</taxon>
        <taxon>Brassiceae</taxon>
        <taxon>Eruca</taxon>
    </lineage>
</organism>
<evidence type="ECO:0000313" key="1">
    <source>
        <dbReference type="EMBL" id="CAH8354637.1"/>
    </source>
</evidence>
<dbReference type="EMBL" id="CAKOAT010197043">
    <property type="protein sequence ID" value="CAH8354637.1"/>
    <property type="molecule type" value="Genomic_DNA"/>
</dbReference>
<dbReference type="Proteomes" id="UP001642260">
    <property type="component" value="Unassembled WGS sequence"/>
</dbReference>
<reference evidence="1 2" key="1">
    <citation type="submission" date="2022-03" db="EMBL/GenBank/DDBJ databases">
        <authorList>
            <person name="Macdonald S."/>
            <person name="Ahmed S."/>
            <person name="Newling K."/>
        </authorList>
    </citation>
    <scope>NUCLEOTIDE SEQUENCE [LARGE SCALE GENOMIC DNA]</scope>
</reference>